<dbReference type="InterPro" id="IPR053185">
    <property type="entry name" value="SET_domain_protein"/>
</dbReference>
<evidence type="ECO:0000259" key="1">
    <source>
        <dbReference type="PROSITE" id="PS50280"/>
    </source>
</evidence>
<feature type="domain" description="SET" evidence="1">
    <location>
        <begin position="119"/>
        <end position="253"/>
    </location>
</feature>
<dbReference type="EMBL" id="JAAMPI010000440">
    <property type="protein sequence ID" value="KAF4631463.1"/>
    <property type="molecule type" value="Genomic_DNA"/>
</dbReference>
<dbReference type="Pfam" id="PF00856">
    <property type="entry name" value="SET"/>
    <property type="match status" value="1"/>
</dbReference>
<evidence type="ECO:0000313" key="2">
    <source>
        <dbReference type="EMBL" id="KAF4631463.1"/>
    </source>
</evidence>
<proteinExistence type="predicted"/>
<dbReference type="InterPro" id="IPR046341">
    <property type="entry name" value="SET_dom_sf"/>
</dbReference>
<sequence length="291" mass="33078">MAQLKAIDFVTNLGDNFTDWLASMDTSWREKYQSKGQAKPSPACYSRVSVSAFDKLQLLTPEPSPPSSPHKSTTAIDHKIISPSTLKQSLPTPTPSPNTLFSPTLFPDSLLPQHLFTTEYFEVRKTKKKGMAAFATKDIVEGTVIIAEEPLFRCNFMGVFTEYEKLSIEQKKEYKKLCDWRGNEKEKILAIFSVNRFDTSDSKCGIFLKSSRFNHACHPYATCTYRWTPEKNQLITTALMPITKDTELTISYTSSPRTLMRNYGFWCECPGCPSPKDAAEEQRKIDDAFWT</sequence>
<accession>A0A8H4RKU6</accession>
<dbReference type="AlphaFoldDB" id="A0A8H4RKU6"/>
<dbReference type="SMART" id="SM00317">
    <property type="entry name" value="SET"/>
    <property type="match status" value="1"/>
</dbReference>
<dbReference type="PANTHER" id="PTHR47332:SF2">
    <property type="entry name" value="SET-6"/>
    <property type="match status" value="1"/>
</dbReference>
<comment type="caution">
    <text evidence="2">The sequence shown here is derived from an EMBL/GenBank/DDBJ whole genome shotgun (WGS) entry which is preliminary data.</text>
</comment>
<gene>
    <name evidence="2" type="ORF">G7Y89_g6664</name>
</gene>
<dbReference type="PANTHER" id="PTHR47332">
    <property type="entry name" value="SET DOMAIN-CONTAINING PROTEIN 5"/>
    <property type="match status" value="1"/>
</dbReference>
<dbReference type="InterPro" id="IPR001214">
    <property type="entry name" value="SET_dom"/>
</dbReference>
<name>A0A8H4RKU6_9HELO</name>
<dbReference type="OrthoDB" id="265717at2759"/>
<protein>
    <recommendedName>
        <fullName evidence="1">SET domain-containing protein</fullName>
    </recommendedName>
</protein>
<dbReference type="PROSITE" id="PS50280">
    <property type="entry name" value="SET"/>
    <property type="match status" value="1"/>
</dbReference>
<keyword evidence="3" id="KW-1185">Reference proteome</keyword>
<organism evidence="2 3">
    <name type="scientific">Cudoniella acicularis</name>
    <dbReference type="NCBI Taxonomy" id="354080"/>
    <lineage>
        <taxon>Eukaryota</taxon>
        <taxon>Fungi</taxon>
        <taxon>Dikarya</taxon>
        <taxon>Ascomycota</taxon>
        <taxon>Pezizomycotina</taxon>
        <taxon>Leotiomycetes</taxon>
        <taxon>Helotiales</taxon>
        <taxon>Tricladiaceae</taxon>
        <taxon>Cudoniella</taxon>
    </lineage>
</organism>
<dbReference type="SUPFAM" id="SSF82199">
    <property type="entry name" value="SET domain"/>
    <property type="match status" value="1"/>
</dbReference>
<reference evidence="2 3" key="1">
    <citation type="submission" date="2020-03" db="EMBL/GenBank/DDBJ databases">
        <title>Draft Genome Sequence of Cudoniella acicularis.</title>
        <authorList>
            <person name="Buettner E."/>
            <person name="Kellner H."/>
        </authorList>
    </citation>
    <scope>NUCLEOTIDE SEQUENCE [LARGE SCALE GENOMIC DNA]</scope>
    <source>
        <strain evidence="2 3">DSM 108380</strain>
    </source>
</reference>
<dbReference type="Gene3D" id="2.170.270.10">
    <property type="entry name" value="SET domain"/>
    <property type="match status" value="1"/>
</dbReference>
<evidence type="ECO:0000313" key="3">
    <source>
        <dbReference type="Proteomes" id="UP000566819"/>
    </source>
</evidence>
<dbReference type="Proteomes" id="UP000566819">
    <property type="component" value="Unassembled WGS sequence"/>
</dbReference>
<dbReference type="CDD" id="cd20071">
    <property type="entry name" value="SET_SMYD"/>
    <property type="match status" value="1"/>
</dbReference>